<evidence type="ECO:0000256" key="5">
    <source>
        <dbReference type="ARBA" id="ARBA00023136"/>
    </source>
</evidence>
<gene>
    <name evidence="7" type="ORF">EUAN_16940</name>
</gene>
<feature type="transmembrane region" description="Helical" evidence="6">
    <location>
        <begin position="12"/>
        <end position="30"/>
    </location>
</feature>
<dbReference type="STRING" id="39480.EUAN_16940"/>
<dbReference type="GO" id="GO:0005886">
    <property type="term" value="C:plasma membrane"/>
    <property type="evidence" value="ECO:0007669"/>
    <property type="project" value="UniProtKB-SubCell"/>
</dbReference>
<sequence>MALGKNYVATIIKRTTALLLFGIGLSFFLAKEPMPYIYGFIFGGSISILGFKLLEQSAKKAANMNESGAKNYMTITYFIRYAIYGVMLVVSAKADYINLFTAIIALFLIKLVIVSDAVYDTIIGRRG</sequence>
<protein>
    <submittedName>
        <fullName evidence="7">ATP synthase I chain</fullName>
    </submittedName>
</protein>
<feature type="transmembrane region" description="Helical" evidence="6">
    <location>
        <begin position="36"/>
        <end position="54"/>
    </location>
</feature>
<dbReference type="AlphaFoldDB" id="A0A1S1V5J3"/>
<organism evidence="7 8">
    <name type="scientific">Andreesenia angusta</name>
    <dbReference type="NCBI Taxonomy" id="39480"/>
    <lineage>
        <taxon>Bacteria</taxon>
        <taxon>Bacillati</taxon>
        <taxon>Bacillota</taxon>
        <taxon>Tissierellia</taxon>
        <taxon>Tissierellales</taxon>
        <taxon>Gottschalkiaceae</taxon>
        <taxon>Andreesenia</taxon>
    </lineage>
</organism>
<evidence type="ECO:0000256" key="3">
    <source>
        <dbReference type="ARBA" id="ARBA00022692"/>
    </source>
</evidence>
<keyword evidence="8" id="KW-1185">Reference proteome</keyword>
<evidence type="ECO:0000256" key="2">
    <source>
        <dbReference type="ARBA" id="ARBA00022475"/>
    </source>
</evidence>
<comment type="subcellular location">
    <subcellularLocation>
        <location evidence="1">Cell membrane</location>
        <topology evidence="1">Multi-pass membrane protein</topology>
    </subcellularLocation>
</comment>
<name>A0A1S1V5J3_9FIRM</name>
<keyword evidence="4 6" id="KW-1133">Transmembrane helix</keyword>
<evidence type="ECO:0000313" key="7">
    <source>
        <dbReference type="EMBL" id="OHW61931.1"/>
    </source>
</evidence>
<reference evidence="7 8" key="1">
    <citation type="submission" date="2016-09" db="EMBL/GenBank/DDBJ databases">
        <title>Genome sequence of Eubacterium angustum.</title>
        <authorList>
            <person name="Poehlein A."/>
            <person name="Daniel R."/>
        </authorList>
    </citation>
    <scope>NUCLEOTIDE SEQUENCE [LARGE SCALE GENOMIC DNA]</scope>
    <source>
        <strain evidence="7 8">DSM 1989</strain>
    </source>
</reference>
<dbReference type="Proteomes" id="UP000180254">
    <property type="component" value="Unassembled WGS sequence"/>
</dbReference>
<evidence type="ECO:0000256" key="6">
    <source>
        <dbReference type="SAM" id="Phobius"/>
    </source>
</evidence>
<dbReference type="InterPro" id="IPR005598">
    <property type="entry name" value="ATP_synth_I"/>
</dbReference>
<feature type="transmembrane region" description="Helical" evidence="6">
    <location>
        <begin position="75"/>
        <end position="93"/>
    </location>
</feature>
<dbReference type="Pfam" id="PF03899">
    <property type="entry name" value="ATP-synt_I"/>
    <property type="match status" value="1"/>
</dbReference>
<proteinExistence type="predicted"/>
<feature type="transmembrane region" description="Helical" evidence="6">
    <location>
        <begin position="99"/>
        <end position="119"/>
    </location>
</feature>
<comment type="caution">
    <text evidence="7">The sequence shown here is derived from an EMBL/GenBank/DDBJ whole genome shotgun (WGS) entry which is preliminary data.</text>
</comment>
<evidence type="ECO:0000256" key="1">
    <source>
        <dbReference type="ARBA" id="ARBA00004651"/>
    </source>
</evidence>
<accession>A0A1S1V5J3</accession>
<keyword evidence="5 6" id="KW-0472">Membrane</keyword>
<dbReference type="RefSeq" id="WP_071063599.1">
    <property type="nucleotide sequence ID" value="NZ_MKIE01000006.1"/>
</dbReference>
<keyword evidence="3 6" id="KW-0812">Transmembrane</keyword>
<evidence type="ECO:0000256" key="4">
    <source>
        <dbReference type="ARBA" id="ARBA00022989"/>
    </source>
</evidence>
<keyword evidence="2" id="KW-1003">Cell membrane</keyword>
<dbReference type="EMBL" id="MKIE01000006">
    <property type="protein sequence ID" value="OHW61931.1"/>
    <property type="molecule type" value="Genomic_DNA"/>
</dbReference>
<evidence type="ECO:0000313" key="8">
    <source>
        <dbReference type="Proteomes" id="UP000180254"/>
    </source>
</evidence>